<dbReference type="InterPro" id="IPR020904">
    <property type="entry name" value="Sc_DH/Rdtase_CS"/>
</dbReference>
<name>A0A4R8DW51_9BACT</name>
<sequence length="267" mass="29062">MKNYFSGKTVWITGASSGIGEALAYALGAEGAQLILSSRRTDELERVRKGCTNPGQVRILPLDLVDMASLPGKTAEAIALFGHIDVMVHNGGISQRSLVVDTALDVHRRVMELDYFSYIELTRLLLPHFLERKTGHFVVTSSVMGKLGTPLRSAYAAAKHALHGYFDCLRAEVAHAGVQVTILTPGYIRTQIALHAVTKDGTPLGSASENIDHGLDPAVAARQIVRAVSAGRFEVYIGKFGMEVIGLWMARFWPSFVVRQASKYAPK</sequence>
<keyword evidence="6" id="KW-1185">Reference proteome</keyword>
<dbReference type="PRINTS" id="PR00081">
    <property type="entry name" value="GDHRDH"/>
</dbReference>
<gene>
    <name evidence="5" type="ORF">EDB95_2757</name>
</gene>
<evidence type="ECO:0000256" key="1">
    <source>
        <dbReference type="ARBA" id="ARBA00006484"/>
    </source>
</evidence>
<dbReference type="PANTHER" id="PTHR44196:SF1">
    <property type="entry name" value="DEHYDROGENASE_REDUCTASE SDR FAMILY MEMBER 7B"/>
    <property type="match status" value="1"/>
</dbReference>
<dbReference type="OrthoDB" id="822355at2"/>
<dbReference type="RefSeq" id="WP_133994355.1">
    <property type="nucleotide sequence ID" value="NZ_SODV01000001.1"/>
</dbReference>
<dbReference type="GO" id="GO:0016020">
    <property type="term" value="C:membrane"/>
    <property type="evidence" value="ECO:0007669"/>
    <property type="project" value="TreeGrafter"/>
</dbReference>
<proteinExistence type="inferred from homology"/>
<reference evidence="5 6" key="1">
    <citation type="submission" date="2019-03" db="EMBL/GenBank/DDBJ databases">
        <title>Genomic Encyclopedia of Type Strains, Phase IV (KMG-IV): sequencing the most valuable type-strain genomes for metagenomic binning, comparative biology and taxonomic classification.</title>
        <authorList>
            <person name="Goeker M."/>
        </authorList>
    </citation>
    <scope>NUCLEOTIDE SEQUENCE [LARGE SCALE GENOMIC DNA]</scope>
    <source>
        <strain evidence="5 6">DSM 100059</strain>
    </source>
</reference>
<keyword evidence="2" id="KW-0560">Oxidoreductase</keyword>
<feature type="domain" description="Ketoreductase" evidence="4">
    <location>
        <begin position="8"/>
        <end position="191"/>
    </location>
</feature>
<organism evidence="5 6">
    <name type="scientific">Dinghuibacter silviterrae</name>
    <dbReference type="NCBI Taxonomy" id="1539049"/>
    <lineage>
        <taxon>Bacteria</taxon>
        <taxon>Pseudomonadati</taxon>
        <taxon>Bacteroidota</taxon>
        <taxon>Chitinophagia</taxon>
        <taxon>Chitinophagales</taxon>
        <taxon>Chitinophagaceae</taxon>
        <taxon>Dinghuibacter</taxon>
    </lineage>
</organism>
<evidence type="ECO:0000313" key="6">
    <source>
        <dbReference type="Proteomes" id="UP000294498"/>
    </source>
</evidence>
<dbReference type="Pfam" id="PF00106">
    <property type="entry name" value="adh_short"/>
    <property type="match status" value="1"/>
</dbReference>
<protein>
    <submittedName>
        <fullName evidence="5">Short-subunit dehydrogenase</fullName>
    </submittedName>
</protein>
<dbReference type="GO" id="GO:0016491">
    <property type="term" value="F:oxidoreductase activity"/>
    <property type="evidence" value="ECO:0007669"/>
    <property type="project" value="UniProtKB-KW"/>
</dbReference>
<dbReference type="SUPFAM" id="SSF51735">
    <property type="entry name" value="NAD(P)-binding Rossmann-fold domains"/>
    <property type="match status" value="1"/>
</dbReference>
<comment type="caution">
    <text evidence="5">The sequence shown here is derived from an EMBL/GenBank/DDBJ whole genome shotgun (WGS) entry which is preliminary data.</text>
</comment>
<dbReference type="InterPro" id="IPR057326">
    <property type="entry name" value="KR_dom"/>
</dbReference>
<evidence type="ECO:0000256" key="3">
    <source>
        <dbReference type="RuleBase" id="RU000363"/>
    </source>
</evidence>
<evidence type="ECO:0000313" key="5">
    <source>
        <dbReference type="EMBL" id="TDX01715.1"/>
    </source>
</evidence>
<dbReference type="PANTHER" id="PTHR44196">
    <property type="entry name" value="DEHYDROGENASE/REDUCTASE SDR FAMILY MEMBER 7B"/>
    <property type="match status" value="1"/>
</dbReference>
<dbReference type="InterPro" id="IPR002347">
    <property type="entry name" value="SDR_fam"/>
</dbReference>
<evidence type="ECO:0000259" key="4">
    <source>
        <dbReference type="SMART" id="SM00822"/>
    </source>
</evidence>
<comment type="similarity">
    <text evidence="1 3">Belongs to the short-chain dehydrogenases/reductases (SDR) family.</text>
</comment>
<dbReference type="PRINTS" id="PR00080">
    <property type="entry name" value="SDRFAMILY"/>
</dbReference>
<dbReference type="PROSITE" id="PS00061">
    <property type="entry name" value="ADH_SHORT"/>
    <property type="match status" value="1"/>
</dbReference>
<dbReference type="SMART" id="SM00822">
    <property type="entry name" value="PKS_KR"/>
    <property type="match status" value="1"/>
</dbReference>
<accession>A0A4R8DW51</accession>
<dbReference type="Gene3D" id="3.40.50.720">
    <property type="entry name" value="NAD(P)-binding Rossmann-like Domain"/>
    <property type="match status" value="1"/>
</dbReference>
<dbReference type="EMBL" id="SODV01000001">
    <property type="protein sequence ID" value="TDX01715.1"/>
    <property type="molecule type" value="Genomic_DNA"/>
</dbReference>
<dbReference type="InterPro" id="IPR036291">
    <property type="entry name" value="NAD(P)-bd_dom_sf"/>
</dbReference>
<evidence type="ECO:0000256" key="2">
    <source>
        <dbReference type="ARBA" id="ARBA00023002"/>
    </source>
</evidence>
<dbReference type="AlphaFoldDB" id="A0A4R8DW51"/>
<dbReference type="CDD" id="cd05332">
    <property type="entry name" value="11beta-HSD1_like_SDR_c"/>
    <property type="match status" value="1"/>
</dbReference>
<dbReference type="Proteomes" id="UP000294498">
    <property type="component" value="Unassembled WGS sequence"/>
</dbReference>